<comment type="caution">
    <text evidence="2">The sequence shown here is derived from an EMBL/GenBank/DDBJ whole genome shotgun (WGS) entry which is preliminary data.</text>
</comment>
<dbReference type="InterPro" id="IPR034686">
    <property type="entry name" value="Terpene_cyclase-like_2"/>
</dbReference>
<sequence>MTTTTVSPAITVQLPPMYFPAALEAHPRIELMEERGLAWMARYGFCSDPVQATRVRDSRSAHFFGYLCPEADVDRLQVAVDWAYLMFVFDDLPSDGDPSSLLDFAVRVVRTLEEPGTNLLPPDNPFTAPIVDLATRVHRCCAPEHVRRLADSHMKWLLGAAWETTVAKRSDEQSLNDYLSARVMYAAAEPTFTWAQLSETAVVPEREIAAPRVRALTEMAGAVAAIDNDLYSHGKDLWELRSRPDLVGIHQTGLDLAECVALRDRIVARFFELRDEVLPTASPALARYLHNLTCTLRGNFEWGLETARYSNPDGNHPGAIRTVATVSNTPSAVGPPGIPSVDWWWR</sequence>
<dbReference type="InterPro" id="IPR008949">
    <property type="entry name" value="Isoprenoid_synthase_dom_sf"/>
</dbReference>
<keyword evidence="1" id="KW-0456">Lyase</keyword>
<dbReference type="SUPFAM" id="SSF48576">
    <property type="entry name" value="Terpenoid synthases"/>
    <property type="match status" value="1"/>
</dbReference>
<dbReference type="SFLD" id="SFLDG01020">
    <property type="entry name" value="Terpene_Cyclase_Like_2"/>
    <property type="match status" value="1"/>
</dbReference>
<protein>
    <recommendedName>
        <fullName evidence="4">Terpene synthase</fullName>
    </recommendedName>
</protein>
<dbReference type="Gene3D" id="1.10.600.10">
    <property type="entry name" value="Farnesyl Diphosphate Synthase"/>
    <property type="match status" value="1"/>
</dbReference>
<evidence type="ECO:0000313" key="2">
    <source>
        <dbReference type="EMBL" id="MFB9904279.1"/>
    </source>
</evidence>
<dbReference type="EMBL" id="JBHLZU010000009">
    <property type="protein sequence ID" value="MFB9904279.1"/>
    <property type="molecule type" value="Genomic_DNA"/>
</dbReference>
<name>A0ABV5ZW79_9PSEU</name>
<evidence type="ECO:0008006" key="4">
    <source>
        <dbReference type="Google" id="ProtNLM"/>
    </source>
</evidence>
<accession>A0ABV5ZW79</accession>
<dbReference type="Pfam" id="PF19086">
    <property type="entry name" value="Terpene_syn_C_2"/>
    <property type="match status" value="1"/>
</dbReference>
<reference evidence="2 3" key="1">
    <citation type="submission" date="2024-09" db="EMBL/GenBank/DDBJ databases">
        <authorList>
            <person name="Sun Q."/>
            <person name="Mori K."/>
        </authorList>
    </citation>
    <scope>NUCLEOTIDE SEQUENCE [LARGE SCALE GENOMIC DNA]</scope>
    <source>
        <strain evidence="2 3">TBRC 7907</strain>
    </source>
</reference>
<proteinExistence type="predicted"/>
<dbReference type="SFLD" id="SFLDS00005">
    <property type="entry name" value="Isoprenoid_Synthase_Type_I"/>
    <property type="match status" value="1"/>
</dbReference>
<dbReference type="RefSeq" id="WP_377851478.1">
    <property type="nucleotide sequence ID" value="NZ_JBHLZU010000009.1"/>
</dbReference>
<dbReference type="Proteomes" id="UP001589693">
    <property type="component" value="Unassembled WGS sequence"/>
</dbReference>
<evidence type="ECO:0000313" key="3">
    <source>
        <dbReference type="Proteomes" id="UP001589693"/>
    </source>
</evidence>
<organism evidence="2 3">
    <name type="scientific">Allokutzneria oryzae</name>
    <dbReference type="NCBI Taxonomy" id="1378989"/>
    <lineage>
        <taxon>Bacteria</taxon>
        <taxon>Bacillati</taxon>
        <taxon>Actinomycetota</taxon>
        <taxon>Actinomycetes</taxon>
        <taxon>Pseudonocardiales</taxon>
        <taxon>Pseudonocardiaceae</taxon>
        <taxon>Allokutzneria</taxon>
    </lineage>
</organism>
<evidence type="ECO:0000256" key="1">
    <source>
        <dbReference type="ARBA" id="ARBA00023239"/>
    </source>
</evidence>
<keyword evidence="3" id="KW-1185">Reference proteome</keyword>
<gene>
    <name evidence="2" type="ORF">ACFFQA_10055</name>
</gene>